<reference evidence="6" key="1">
    <citation type="submission" date="2019-12" db="EMBL/GenBank/DDBJ databases">
        <title>Clostridiaceae gen. nov. sp. nov., isolated from sediment in Xinjiang, China.</title>
        <authorList>
            <person name="Zhang R."/>
        </authorList>
    </citation>
    <scope>NUCLEOTIDE SEQUENCE</scope>
    <source>
        <strain evidence="6">D2Q-11</strain>
    </source>
</reference>
<dbReference type="PANTHER" id="PTHR43776:SF7">
    <property type="entry name" value="D,D-DIPEPTIDE TRANSPORT ATP-BINDING PROTEIN DDPF-RELATED"/>
    <property type="match status" value="1"/>
</dbReference>
<keyword evidence="7" id="KW-1185">Reference proteome</keyword>
<dbReference type="GO" id="GO:0016887">
    <property type="term" value="F:ATP hydrolysis activity"/>
    <property type="evidence" value="ECO:0007669"/>
    <property type="project" value="InterPro"/>
</dbReference>
<dbReference type="InterPro" id="IPR003593">
    <property type="entry name" value="AAA+_ATPase"/>
</dbReference>
<gene>
    <name evidence="6" type="ORF">GOQ27_00920</name>
</gene>
<dbReference type="CDD" id="cd03257">
    <property type="entry name" value="ABC_NikE_OppD_transporters"/>
    <property type="match status" value="1"/>
</dbReference>
<evidence type="ECO:0000256" key="3">
    <source>
        <dbReference type="ARBA" id="ARBA00022741"/>
    </source>
</evidence>
<feature type="domain" description="ABC transporter" evidence="5">
    <location>
        <begin position="13"/>
        <end position="257"/>
    </location>
</feature>
<dbReference type="PROSITE" id="PS50893">
    <property type="entry name" value="ABC_TRANSPORTER_2"/>
    <property type="match status" value="1"/>
</dbReference>
<dbReference type="InterPro" id="IPR017871">
    <property type="entry name" value="ABC_transporter-like_CS"/>
</dbReference>
<dbReference type="InterPro" id="IPR003439">
    <property type="entry name" value="ABC_transporter-like_ATP-bd"/>
</dbReference>
<evidence type="ECO:0000259" key="5">
    <source>
        <dbReference type="PROSITE" id="PS50893"/>
    </source>
</evidence>
<comment type="similarity">
    <text evidence="1">Belongs to the ABC transporter superfamily.</text>
</comment>
<comment type="caution">
    <text evidence="6">The sequence shown here is derived from an EMBL/GenBank/DDBJ whole genome shotgun (WGS) entry which is preliminary data.</text>
</comment>
<dbReference type="Pfam" id="PF08352">
    <property type="entry name" value="oligo_HPY"/>
    <property type="match status" value="1"/>
</dbReference>
<dbReference type="EMBL" id="WSFT01000008">
    <property type="protein sequence ID" value="MBS4537001.1"/>
    <property type="molecule type" value="Genomic_DNA"/>
</dbReference>
<dbReference type="RefSeq" id="WP_203364932.1">
    <property type="nucleotide sequence ID" value="NZ_WSFT01000008.1"/>
</dbReference>
<dbReference type="GO" id="GO:0005524">
    <property type="term" value="F:ATP binding"/>
    <property type="evidence" value="ECO:0007669"/>
    <property type="project" value="UniProtKB-KW"/>
</dbReference>
<dbReference type="GO" id="GO:0015833">
    <property type="term" value="P:peptide transport"/>
    <property type="evidence" value="ECO:0007669"/>
    <property type="project" value="InterPro"/>
</dbReference>
<dbReference type="Proteomes" id="UP000724672">
    <property type="component" value="Unassembled WGS sequence"/>
</dbReference>
<dbReference type="PANTHER" id="PTHR43776">
    <property type="entry name" value="TRANSPORT ATP-BINDING PROTEIN"/>
    <property type="match status" value="1"/>
</dbReference>
<evidence type="ECO:0000256" key="1">
    <source>
        <dbReference type="ARBA" id="ARBA00005417"/>
    </source>
</evidence>
<dbReference type="FunFam" id="3.40.50.300:FF:000016">
    <property type="entry name" value="Oligopeptide ABC transporter ATP-binding component"/>
    <property type="match status" value="1"/>
</dbReference>
<dbReference type="SMART" id="SM00382">
    <property type="entry name" value="AAA"/>
    <property type="match status" value="1"/>
</dbReference>
<accession>A0A942UV51</accession>
<dbReference type="InterPro" id="IPR027417">
    <property type="entry name" value="P-loop_NTPase"/>
</dbReference>
<keyword evidence="3" id="KW-0547">Nucleotide-binding</keyword>
<dbReference type="NCBIfam" id="TIGR01727">
    <property type="entry name" value="oligo_HPY"/>
    <property type="match status" value="1"/>
</dbReference>
<dbReference type="Pfam" id="PF00005">
    <property type="entry name" value="ABC_tran"/>
    <property type="match status" value="1"/>
</dbReference>
<protein>
    <submittedName>
        <fullName evidence="6">Dipeptide ABC transporter ATP-binding protein</fullName>
    </submittedName>
</protein>
<evidence type="ECO:0000313" key="7">
    <source>
        <dbReference type="Proteomes" id="UP000724672"/>
    </source>
</evidence>
<evidence type="ECO:0000256" key="4">
    <source>
        <dbReference type="ARBA" id="ARBA00022840"/>
    </source>
</evidence>
<dbReference type="InterPro" id="IPR050319">
    <property type="entry name" value="ABC_transp_ATP-bind"/>
</dbReference>
<proteinExistence type="inferred from homology"/>
<sequence>MSEKNLKDRKNLIEVKNLKKHFKVGRNQILKAVDGISFNIREGETLGLVGESGCGKSTTGRTLIRLYEATDGDVIFDGMNIHKLNRKEMKNFAKQVQMIFQDPYASLNPRMTVGDIIGEGMDIHNIRKGKERTAKIYELLETVGLNREHASRFPHEFSGGQRQRIGIARALSIEPKFIVCDEPISALDVSIQAQVVNLLEDLQEKMGLTYLFIAHDLSMVKHISDRIAVMYLGAIMEITTSKHLYEEPLHPYTQALLSAIPIPDPDIERSRNRIILEGDVPSPINPPEGCKFQKRCKYAKDICREKAPELREVKPDHFVACHLVK</sequence>
<dbReference type="AlphaFoldDB" id="A0A942UV51"/>
<dbReference type="PROSITE" id="PS00211">
    <property type="entry name" value="ABC_TRANSPORTER_1"/>
    <property type="match status" value="1"/>
</dbReference>
<dbReference type="InterPro" id="IPR013563">
    <property type="entry name" value="Oligopep_ABC_C"/>
</dbReference>
<name>A0A942UV51_9FIRM</name>
<dbReference type="GO" id="GO:0055085">
    <property type="term" value="P:transmembrane transport"/>
    <property type="evidence" value="ECO:0007669"/>
    <property type="project" value="UniProtKB-ARBA"/>
</dbReference>
<dbReference type="NCBIfam" id="NF008453">
    <property type="entry name" value="PRK11308.1"/>
    <property type="match status" value="1"/>
</dbReference>
<keyword evidence="2" id="KW-0813">Transport</keyword>
<dbReference type="Gene3D" id="3.40.50.300">
    <property type="entry name" value="P-loop containing nucleotide triphosphate hydrolases"/>
    <property type="match status" value="1"/>
</dbReference>
<evidence type="ECO:0000313" key="6">
    <source>
        <dbReference type="EMBL" id="MBS4537001.1"/>
    </source>
</evidence>
<keyword evidence="4 6" id="KW-0067">ATP-binding</keyword>
<organism evidence="6 7">
    <name type="scientific">Anaeromonas frigoriresistens</name>
    <dbReference type="NCBI Taxonomy" id="2683708"/>
    <lineage>
        <taxon>Bacteria</taxon>
        <taxon>Bacillati</taxon>
        <taxon>Bacillota</taxon>
        <taxon>Tissierellia</taxon>
        <taxon>Tissierellales</taxon>
        <taxon>Thermohalobacteraceae</taxon>
        <taxon>Anaeromonas</taxon>
    </lineage>
</organism>
<evidence type="ECO:0000256" key="2">
    <source>
        <dbReference type="ARBA" id="ARBA00022448"/>
    </source>
</evidence>
<dbReference type="SUPFAM" id="SSF52540">
    <property type="entry name" value="P-loop containing nucleoside triphosphate hydrolases"/>
    <property type="match status" value="1"/>
</dbReference>